<feature type="region of interest" description="Disordered" evidence="2">
    <location>
        <begin position="37"/>
        <end position="59"/>
    </location>
</feature>
<dbReference type="Proteomes" id="UP000005237">
    <property type="component" value="Unassembled WGS sequence"/>
</dbReference>
<name>A0A8R1ERI7_CAEJA</name>
<organism evidence="3 4">
    <name type="scientific">Caenorhabditis japonica</name>
    <dbReference type="NCBI Taxonomy" id="281687"/>
    <lineage>
        <taxon>Eukaryota</taxon>
        <taxon>Metazoa</taxon>
        <taxon>Ecdysozoa</taxon>
        <taxon>Nematoda</taxon>
        <taxon>Chromadorea</taxon>
        <taxon>Rhabditida</taxon>
        <taxon>Rhabditina</taxon>
        <taxon>Rhabditomorpha</taxon>
        <taxon>Rhabditoidea</taxon>
        <taxon>Rhabditidae</taxon>
        <taxon>Peloderinae</taxon>
        <taxon>Caenorhabditis</taxon>
    </lineage>
</organism>
<reference evidence="3" key="2">
    <citation type="submission" date="2022-06" db="UniProtKB">
        <authorList>
            <consortium name="EnsemblMetazoa"/>
        </authorList>
    </citation>
    <scope>IDENTIFICATION</scope>
    <source>
        <strain evidence="3">DF5081</strain>
    </source>
</reference>
<evidence type="ECO:0000256" key="2">
    <source>
        <dbReference type="SAM" id="MobiDB-lite"/>
    </source>
</evidence>
<accession>A0A8R1ERI7</accession>
<reference evidence="4" key="1">
    <citation type="submission" date="2010-08" db="EMBL/GenBank/DDBJ databases">
        <authorList>
            <consortium name="Caenorhabditis japonica Sequencing Consortium"/>
            <person name="Wilson R.K."/>
        </authorList>
    </citation>
    <scope>NUCLEOTIDE SEQUENCE [LARGE SCALE GENOMIC DNA]</scope>
    <source>
        <strain evidence="4">DF5081</strain>
    </source>
</reference>
<feature type="coiled-coil region" evidence="1">
    <location>
        <begin position="131"/>
        <end position="169"/>
    </location>
</feature>
<proteinExistence type="predicted"/>
<evidence type="ECO:0000256" key="1">
    <source>
        <dbReference type="SAM" id="Coils"/>
    </source>
</evidence>
<keyword evidence="4" id="KW-1185">Reference proteome</keyword>
<sequence>MSWTVPGQQSETWKPLKKDLVRAQRAVDRARNWSMSNETVEKAETRKAEMEEKRRVTTAARQRLDTAEQTLDEVEQSIDRLNDSDLEVADLVRGLERESERLASRVSQRKEAERTAEKMLSMDDDLAEAIVQKKKEEIERLTSRWNGLERDLEARLEKAKREQDAFIQS</sequence>
<protein>
    <submittedName>
        <fullName evidence="3">Uncharacterized protein</fullName>
    </submittedName>
</protein>
<feature type="compositionally biased region" description="Basic and acidic residues" evidence="2">
    <location>
        <begin position="39"/>
        <end position="55"/>
    </location>
</feature>
<evidence type="ECO:0000313" key="3">
    <source>
        <dbReference type="EnsemblMetazoa" id="CJA42613.1"/>
    </source>
</evidence>
<dbReference type="EnsemblMetazoa" id="CJA42613.1">
    <property type="protein sequence ID" value="CJA42613.1"/>
    <property type="gene ID" value="WBGene00218461"/>
</dbReference>
<evidence type="ECO:0000313" key="4">
    <source>
        <dbReference type="Proteomes" id="UP000005237"/>
    </source>
</evidence>
<keyword evidence="1" id="KW-0175">Coiled coil</keyword>